<keyword evidence="5 9" id="KW-0064">Aspartyl protease</keyword>
<feature type="active site" evidence="9">
    <location>
        <position position="186"/>
    </location>
</feature>
<protein>
    <recommendedName>
        <fullName evidence="9">Lipoprotein signal peptidase</fullName>
        <ecNumber evidence="9">3.4.23.36</ecNumber>
    </recommendedName>
    <alternativeName>
        <fullName evidence="9">Prolipoprotein signal peptidase</fullName>
    </alternativeName>
    <alternativeName>
        <fullName evidence="9">Signal peptidase II</fullName>
        <shortName evidence="9">SPase II</shortName>
    </alternativeName>
</protein>
<comment type="similarity">
    <text evidence="1 9 11">Belongs to the peptidase A8 family.</text>
</comment>
<evidence type="ECO:0000256" key="2">
    <source>
        <dbReference type="ARBA" id="ARBA00022475"/>
    </source>
</evidence>
<evidence type="ECO:0000256" key="5">
    <source>
        <dbReference type="ARBA" id="ARBA00022750"/>
    </source>
</evidence>
<feature type="transmembrane region" description="Helical" evidence="9">
    <location>
        <begin position="100"/>
        <end position="123"/>
    </location>
</feature>
<evidence type="ECO:0000256" key="11">
    <source>
        <dbReference type="RuleBase" id="RU004181"/>
    </source>
</evidence>
<evidence type="ECO:0000256" key="3">
    <source>
        <dbReference type="ARBA" id="ARBA00022670"/>
    </source>
</evidence>
<dbReference type="PANTHER" id="PTHR33695">
    <property type="entry name" value="LIPOPROTEIN SIGNAL PEPTIDASE"/>
    <property type="match status" value="1"/>
</dbReference>
<evidence type="ECO:0000256" key="1">
    <source>
        <dbReference type="ARBA" id="ARBA00006139"/>
    </source>
</evidence>
<comment type="function">
    <text evidence="9 10">This protein specifically catalyzes the removal of signal peptides from prolipoproteins.</text>
</comment>
<dbReference type="Proteomes" id="UP001428817">
    <property type="component" value="Unassembled WGS sequence"/>
</dbReference>
<evidence type="ECO:0000256" key="6">
    <source>
        <dbReference type="ARBA" id="ARBA00022801"/>
    </source>
</evidence>
<evidence type="ECO:0000256" key="4">
    <source>
        <dbReference type="ARBA" id="ARBA00022692"/>
    </source>
</evidence>
<proteinExistence type="inferred from homology"/>
<dbReference type="Pfam" id="PF01252">
    <property type="entry name" value="Peptidase_A8"/>
    <property type="match status" value="1"/>
</dbReference>
<keyword evidence="4 9" id="KW-0812">Transmembrane</keyword>
<keyword evidence="14" id="KW-1185">Reference proteome</keyword>
<organism evidence="13 14">
    <name type="scientific">Pseudonocardia eucalypti</name>
    <dbReference type="NCBI Taxonomy" id="648755"/>
    <lineage>
        <taxon>Bacteria</taxon>
        <taxon>Bacillati</taxon>
        <taxon>Actinomycetota</taxon>
        <taxon>Actinomycetes</taxon>
        <taxon>Pseudonocardiales</taxon>
        <taxon>Pseudonocardiaceae</taxon>
        <taxon>Pseudonocardia</taxon>
    </lineage>
</organism>
<dbReference type="EMBL" id="BAABJP010000039">
    <property type="protein sequence ID" value="GAA5168147.1"/>
    <property type="molecule type" value="Genomic_DNA"/>
</dbReference>
<evidence type="ECO:0000313" key="14">
    <source>
        <dbReference type="Proteomes" id="UP001428817"/>
    </source>
</evidence>
<dbReference type="RefSeq" id="WP_185065359.1">
    <property type="nucleotide sequence ID" value="NZ_BAABJP010000039.1"/>
</dbReference>
<evidence type="ECO:0000256" key="9">
    <source>
        <dbReference type="HAMAP-Rule" id="MF_00161"/>
    </source>
</evidence>
<name>A0ABP9QVI7_9PSEU</name>
<evidence type="ECO:0000256" key="7">
    <source>
        <dbReference type="ARBA" id="ARBA00022989"/>
    </source>
</evidence>
<dbReference type="EC" id="3.4.23.36" evidence="9"/>
<keyword evidence="3 9" id="KW-0645">Protease</keyword>
<dbReference type="PROSITE" id="PS00855">
    <property type="entry name" value="SPASE_II"/>
    <property type="match status" value="1"/>
</dbReference>
<keyword evidence="8 9" id="KW-0472">Membrane</keyword>
<feature type="transmembrane region" description="Helical" evidence="9">
    <location>
        <begin position="135"/>
        <end position="151"/>
    </location>
</feature>
<feature type="transmembrane region" description="Helical" evidence="9">
    <location>
        <begin position="52"/>
        <end position="73"/>
    </location>
</feature>
<accession>A0ABP9QVI7</accession>
<feature type="active site" evidence="9">
    <location>
        <position position="167"/>
    </location>
</feature>
<keyword evidence="6 9" id="KW-0378">Hydrolase</keyword>
<dbReference type="PRINTS" id="PR00781">
    <property type="entry name" value="LIPOSIGPTASE"/>
</dbReference>
<comment type="pathway">
    <text evidence="9">Protein modification; lipoprotein biosynthesis (signal peptide cleavage).</text>
</comment>
<comment type="catalytic activity">
    <reaction evidence="9 10">
        <text>Release of signal peptides from bacterial membrane prolipoproteins. Hydrolyzes -Xaa-Yaa-Zaa-|-(S,diacylglyceryl)Cys-, in which Xaa is hydrophobic (preferably Leu), and Yaa (Ala or Ser) and Zaa (Gly or Ala) have small, neutral side chains.</text>
        <dbReference type="EC" id="3.4.23.36"/>
    </reaction>
</comment>
<feature type="region of interest" description="Disordered" evidence="12">
    <location>
        <begin position="1"/>
        <end position="45"/>
    </location>
</feature>
<dbReference type="HAMAP" id="MF_00161">
    <property type="entry name" value="LspA"/>
    <property type="match status" value="1"/>
</dbReference>
<gene>
    <name evidence="9" type="primary">lspA</name>
    <name evidence="13" type="ORF">GCM10023321_61800</name>
</gene>
<comment type="subcellular location">
    <subcellularLocation>
        <location evidence="9">Cell membrane</location>
        <topology evidence="9">Multi-pass membrane protein</topology>
    </subcellularLocation>
</comment>
<feature type="transmembrane region" description="Helical" evidence="9">
    <location>
        <begin position="181"/>
        <end position="203"/>
    </location>
</feature>
<evidence type="ECO:0000256" key="10">
    <source>
        <dbReference type="RuleBase" id="RU000594"/>
    </source>
</evidence>
<evidence type="ECO:0000256" key="8">
    <source>
        <dbReference type="ARBA" id="ARBA00023136"/>
    </source>
</evidence>
<comment type="caution">
    <text evidence="13">The sequence shown here is derived from an EMBL/GenBank/DDBJ whole genome shotgun (WGS) entry which is preliminary data.</text>
</comment>
<evidence type="ECO:0000313" key="13">
    <source>
        <dbReference type="EMBL" id="GAA5168147.1"/>
    </source>
</evidence>
<reference evidence="14" key="1">
    <citation type="journal article" date="2019" name="Int. J. Syst. Evol. Microbiol.">
        <title>The Global Catalogue of Microorganisms (GCM) 10K type strain sequencing project: providing services to taxonomists for standard genome sequencing and annotation.</title>
        <authorList>
            <consortium name="The Broad Institute Genomics Platform"/>
            <consortium name="The Broad Institute Genome Sequencing Center for Infectious Disease"/>
            <person name="Wu L."/>
            <person name="Ma J."/>
        </authorList>
    </citation>
    <scope>NUCLEOTIDE SEQUENCE [LARGE SCALE GENOMIC DNA]</scope>
    <source>
        <strain evidence="14">JCM 18303</strain>
    </source>
</reference>
<dbReference type="PANTHER" id="PTHR33695:SF1">
    <property type="entry name" value="LIPOPROTEIN SIGNAL PEPTIDASE"/>
    <property type="match status" value="1"/>
</dbReference>
<keyword evidence="7 9" id="KW-1133">Transmembrane helix</keyword>
<dbReference type="NCBIfam" id="TIGR00077">
    <property type="entry name" value="lspA"/>
    <property type="match status" value="1"/>
</dbReference>
<keyword evidence="2 9" id="KW-1003">Cell membrane</keyword>
<evidence type="ECO:0000256" key="12">
    <source>
        <dbReference type="SAM" id="MobiDB-lite"/>
    </source>
</evidence>
<dbReference type="InterPro" id="IPR001872">
    <property type="entry name" value="Peptidase_A8"/>
</dbReference>
<sequence>MGEEDNAARHLPGRREPDPSPAGRSSLTLPSVWDTGYDETDPEESPARPRRVLLLAAIALSVLAVDLVTKIIAVRELEWREPMPILDGLVYLQLVRNPGAAFGMATGMTWLLTLIAVGVVVAIIRAAGRLRSRGWAVALGLVLGGALGNLGDRMFRYPGVLRGWVVDFVSLFAPDGRVWPVFNAADSAICLGGVLLVLLALFGRELDGTRHGRAEDE</sequence>